<accession>A0A8T1X4M3</accession>
<name>A0A8T1X4M3_9STRA</name>
<organism evidence="2 3">
    <name type="scientific">Phytophthora boehmeriae</name>
    <dbReference type="NCBI Taxonomy" id="109152"/>
    <lineage>
        <taxon>Eukaryota</taxon>
        <taxon>Sar</taxon>
        <taxon>Stramenopiles</taxon>
        <taxon>Oomycota</taxon>
        <taxon>Peronosporomycetes</taxon>
        <taxon>Peronosporales</taxon>
        <taxon>Peronosporaceae</taxon>
        <taxon>Phytophthora</taxon>
    </lineage>
</organism>
<gene>
    <name evidence="2" type="ORF">PHYBOEH_002680</name>
</gene>
<evidence type="ECO:0000313" key="3">
    <source>
        <dbReference type="Proteomes" id="UP000693981"/>
    </source>
</evidence>
<feature type="compositionally biased region" description="Basic and acidic residues" evidence="1">
    <location>
        <begin position="101"/>
        <end position="111"/>
    </location>
</feature>
<feature type="region of interest" description="Disordered" evidence="1">
    <location>
        <begin position="1"/>
        <end position="111"/>
    </location>
</feature>
<protein>
    <submittedName>
        <fullName evidence="2">Uncharacterized protein</fullName>
    </submittedName>
</protein>
<comment type="caution">
    <text evidence="2">The sequence shown here is derived from an EMBL/GenBank/DDBJ whole genome shotgun (WGS) entry which is preliminary data.</text>
</comment>
<evidence type="ECO:0000256" key="1">
    <source>
        <dbReference type="SAM" id="MobiDB-lite"/>
    </source>
</evidence>
<proteinExistence type="predicted"/>
<keyword evidence="3" id="KW-1185">Reference proteome</keyword>
<reference evidence="2" key="1">
    <citation type="submission" date="2021-02" db="EMBL/GenBank/DDBJ databases">
        <authorList>
            <person name="Palmer J.M."/>
        </authorList>
    </citation>
    <scope>NUCLEOTIDE SEQUENCE</scope>
    <source>
        <strain evidence="2">SCRP23</strain>
    </source>
</reference>
<dbReference type="EMBL" id="JAGDFL010000017">
    <property type="protein sequence ID" value="KAG7401122.1"/>
    <property type="molecule type" value="Genomic_DNA"/>
</dbReference>
<dbReference type="AlphaFoldDB" id="A0A8T1X4M3"/>
<feature type="compositionally biased region" description="Polar residues" evidence="1">
    <location>
        <begin position="46"/>
        <end position="61"/>
    </location>
</feature>
<evidence type="ECO:0000313" key="2">
    <source>
        <dbReference type="EMBL" id="KAG7401122.1"/>
    </source>
</evidence>
<sequence length="111" mass="12098">MSRRIAAKGEDDDESMDDSNYVVSRKAGDADAKQQKQKHQQPIWLEQQSTSSRKATPTTNAFGFDDGEPEGSSLGTMVGGGAAGLVKSRRYNHLRGNNNKSIDEAPGRSHY</sequence>
<dbReference type="Proteomes" id="UP000693981">
    <property type="component" value="Unassembled WGS sequence"/>
</dbReference>